<organism evidence="3 4">
    <name type="scientific">Pseudomonas putida NBRC 14164</name>
    <dbReference type="NCBI Taxonomy" id="1211579"/>
    <lineage>
        <taxon>Bacteria</taxon>
        <taxon>Pseudomonadati</taxon>
        <taxon>Pseudomonadota</taxon>
        <taxon>Gammaproteobacteria</taxon>
        <taxon>Pseudomonadales</taxon>
        <taxon>Pseudomonadaceae</taxon>
        <taxon>Pseudomonas</taxon>
    </lineage>
</organism>
<dbReference type="RefSeq" id="WP_016497799.1">
    <property type="nucleotide sequence ID" value="NC_021505.1"/>
</dbReference>
<reference evidence="3 4" key="1">
    <citation type="journal article" date="2014" name="Genome Announc.">
        <title>The Complete Genome Sequence of Pseudomonas putida NBRC 14164T Confirms High Intraspecies Variation.</title>
        <authorList>
            <person name="Ohji S."/>
            <person name="Yamazoe A."/>
            <person name="Hosoyama A."/>
            <person name="Tsuchikane K."/>
            <person name="Ezaki T."/>
            <person name="Fujita N."/>
        </authorList>
    </citation>
    <scope>NUCLEOTIDE SEQUENCE [LARGE SCALE GENOMIC DNA]</scope>
    <source>
        <strain evidence="3 4">NBRC 14164</strain>
    </source>
</reference>
<keyword evidence="4" id="KW-1185">Reference proteome</keyword>
<evidence type="ECO:0000313" key="3">
    <source>
        <dbReference type="EMBL" id="BAN52427.1"/>
    </source>
</evidence>
<keyword evidence="1" id="KW-0175">Coiled coil</keyword>
<evidence type="ECO:0000256" key="1">
    <source>
        <dbReference type="SAM" id="Coils"/>
    </source>
</evidence>
<dbReference type="EMBL" id="AP013070">
    <property type="protein sequence ID" value="BAN52427.1"/>
    <property type="molecule type" value="Genomic_DNA"/>
</dbReference>
<protein>
    <recommendedName>
        <fullName evidence="5">Integrase</fullName>
    </recommendedName>
</protein>
<evidence type="ECO:0008006" key="5">
    <source>
        <dbReference type="Google" id="ProtNLM"/>
    </source>
</evidence>
<name>A0ABM7E9U5_PSEPU</name>
<evidence type="ECO:0000313" key="4">
    <source>
        <dbReference type="Proteomes" id="UP000016702"/>
    </source>
</evidence>
<dbReference type="Proteomes" id="UP000016702">
    <property type="component" value="Chromosome"/>
</dbReference>
<gene>
    <name evidence="3" type="ORF">PP4_05740</name>
</gene>
<accession>A0ABM7E9U5</accession>
<sequence>MLSEAYGVELARGDCRANLDRFVEKMKLHAQHVVDDWESWSWPGIRLKKLNSSKGPDLQEGELLDEGFLPFAKAYLVFMFLERRGPTFSQLGIMFRAVEAALCTLTGTGDVSKVSLAVLDEAALLLKANFSKESAYNASRLLATLASFLTDNFFVAIDLKTWQSPNGASAKNMRATGRKGDRARESKMPRKEALNALGEIFSSNLSSPRDIFTTSLVALLLCAPSRGNEILALTVDAEVEEADLSGNMQYGFRFYASKGAGPMIKWIPSSMVPLAKEAFSRLVKLSEPGRKLAEYLEGQPQGFYRHSACPKVMSNLWLSNVQAAQALGMVSDCNKQANGFLTIRGYSSANEAYTLDDLWGTVQQDDINFPWFDEAKGVKFSQCICTLLKYQLSSRVWTNPVVLARPALKTLADDLGGRSFQRHGTSIFERHGYKGAQGEKLKMSSHAVRHLLNTLAIRGGLSDFDLARWSGRLNVKSNRDYDHTTDEEVIERVRQLGLVSAAFPQAEVRPQYVPVDESDFPLRAMAAMHVTEYGFCSHSFSIEPCRKFRDCINCTEHVCIKGLASNYERILRRLDQLELVLEKTKDEQEPDDYGADRWIVHTEMTIDRLKELVSLMSNPKLVDGAVIRLKGNDFTQLSRVINRLDSEGIEGLNHGEAPEGL</sequence>
<feature type="region of interest" description="Disordered" evidence="2">
    <location>
        <begin position="168"/>
        <end position="188"/>
    </location>
</feature>
<feature type="compositionally biased region" description="Basic and acidic residues" evidence="2">
    <location>
        <begin position="178"/>
        <end position="188"/>
    </location>
</feature>
<dbReference type="GeneID" id="45527017"/>
<proteinExistence type="predicted"/>
<evidence type="ECO:0000256" key="2">
    <source>
        <dbReference type="SAM" id="MobiDB-lite"/>
    </source>
</evidence>
<feature type="coiled-coil region" evidence="1">
    <location>
        <begin position="560"/>
        <end position="587"/>
    </location>
</feature>